<keyword evidence="3" id="KW-0547">Nucleotide-binding</keyword>
<dbReference type="AlphaFoldDB" id="A0A9X3FQ10"/>
<dbReference type="PANTHER" id="PTHR42798">
    <property type="entry name" value="LIPOPROTEIN-RELEASING SYSTEM ATP-BINDING PROTEIN LOLD"/>
    <property type="match status" value="1"/>
</dbReference>
<keyword evidence="2" id="KW-0813">Transport</keyword>
<proteinExistence type="inferred from homology"/>
<dbReference type="Gene3D" id="3.40.50.300">
    <property type="entry name" value="P-loop containing nucleotide triphosphate hydrolases"/>
    <property type="match status" value="1"/>
</dbReference>
<dbReference type="EMBL" id="JAPRFR010000001">
    <property type="protein sequence ID" value="MCZ0725739.1"/>
    <property type="molecule type" value="Genomic_DNA"/>
</dbReference>
<evidence type="ECO:0000256" key="4">
    <source>
        <dbReference type="ARBA" id="ARBA00022840"/>
    </source>
</evidence>
<feature type="domain" description="ABC transporter" evidence="5">
    <location>
        <begin position="5"/>
        <end position="244"/>
    </location>
</feature>
<accession>A0A9X3FQ10</accession>
<reference evidence="6" key="1">
    <citation type="submission" date="2022-12" db="EMBL/GenBank/DDBJ databases">
        <title>Description and comparative metabolic analysis of Aerococcus sp. nov., isolated from the feces of a pig.</title>
        <authorList>
            <person name="Chang Y.-H."/>
        </authorList>
    </citation>
    <scope>NUCLEOTIDE SEQUENCE</scope>
    <source>
        <strain evidence="6">YH-aer222</strain>
    </source>
</reference>
<evidence type="ECO:0000256" key="2">
    <source>
        <dbReference type="ARBA" id="ARBA00022448"/>
    </source>
</evidence>
<dbReference type="PROSITE" id="PS50893">
    <property type="entry name" value="ABC_TRANSPORTER_2"/>
    <property type="match status" value="1"/>
</dbReference>
<dbReference type="InterPro" id="IPR027417">
    <property type="entry name" value="P-loop_NTPase"/>
</dbReference>
<dbReference type="RefSeq" id="WP_268752052.1">
    <property type="nucleotide sequence ID" value="NZ_JAPRFQ010000001.1"/>
</dbReference>
<dbReference type="InterPro" id="IPR003439">
    <property type="entry name" value="ABC_transporter-like_ATP-bd"/>
</dbReference>
<comment type="similarity">
    <text evidence="1">Belongs to the ABC transporter superfamily.</text>
</comment>
<gene>
    <name evidence="6" type="ORF">OW157_04030</name>
</gene>
<evidence type="ECO:0000256" key="1">
    <source>
        <dbReference type="ARBA" id="ARBA00005417"/>
    </source>
</evidence>
<dbReference type="InterPro" id="IPR017911">
    <property type="entry name" value="MacB-like_ATP-bd"/>
</dbReference>
<dbReference type="PANTHER" id="PTHR42798:SF7">
    <property type="entry name" value="ALPHA-D-RIBOSE 1-METHYLPHOSPHONATE 5-TRIPHOSPHATE SYNTHASE SUBUNIT PHNL"/>
    <property type="match status" value="1"/>
</dbReference>
<sequence>MTSLLQAKTINKSFGEGKGRKQVLKNISVSIQDQDFIAIMGPSGSGKSTLLFTISGMDTIDSGQVLFQNQDLAQLSERNLAQIRRQEMGFVFQQAGFIPQIPLIDNIVLASYNDYPSNKKALYQKAKALMVKVGIDGLEERLVSQVSGGQLQRATICRAILHQPKLLFADEPTGALNSQNSQDILTLFTNLNADGMTIVLVTHDPMVAAKAKRILFMKDGQIESDLQFTQDDSNQKHQVVLSKMADLGI</sequence>
<protein>
    <submittedName>
        <fullName evidence="6">ABC transporter ATP-binding protein</fullName>
    </submittedName>
</protein>
<keyword evidence="4 6" id="KW-0067">ATP-binding</keyword>
<comment type="caution">
    <text evidence="6">The sequence shown here is derived from an EMBL/GenBank/DDBJ whole genome shotgun (WGS) entry which is preliminary data.</text>
</comment>
<keyword evidence="7" id="KW-1185">Reference proteome</keyword>
<dbReference type="CDD" id="cd03255">
    <property type="entry name" value="ABC_MJ0796_LolCDE_FtsE"/>
    <property type="match status" value="1"/>
</dbReference>
<evidence type="ECO:0000313" key="6">
    <source>
        <dbReference type="EMBL" id="MCZ0725739.1"/>
    </source>
</evidence>
<organism evidence="6 7">
    <name type="scientific">Aerococcus kribbianus</name>
    <dbReference type="NCBI Taxonomy" id="2999064"/>
    <lineage>
        <taxon>Bacteria</taxon>
        <taxon>Bacillati</taxon>
        <taxon>Bacillota</taxon>
        <taxon>Bacilli</taxon>
        <taxon>Lactobacillales</taxon>
        <taxon>Aerococcaceae</taxon>
        <taxon>Aerococcus</taxon>
    </lineage>
</organism>
<dbReference type="SMART" id="SM00382">
    <property type="entry name" value="AAA"/>
    <property type="match status" value="1"/>
</dbReference>
<dbReference type="InterPro" id="IPR017871">
    <property type="entry name" value="ABC_transporter-like_CS"/>
</dbReference>
<dbReference type="Proteomes" id="UP001146670">
    <property type="component" value="Unassembled WGS sequence"/>
</dbReference>
<dbReference type="GO" id="GO:0016887">
    <property type="term" value="F:ATP hydrolysis activity"/>
    <property type="evidence" value="ECO:0007669"/>
    <property type="project" value="InterPro"/>
</dbReference>
<dbReference type="Pfam" id="PF00005">
    <property type="entry name" value="ABC_tran"/>
    <property type="match status" value="1"/>
</dbReference>
<evidence type="ECO:0000256" key="3">
    <source>
        <dbReference type="ARBA" id="ARBA00022741"/>
    </source>
</evidence>
<evidence type="ECO:0000259" key="5">
    <source>
        <dbReference type="PROSITE" id="PS50893"/>
    </source>
</evidence>
<dbReference type="InterPro" id="IPR003593">
    <property type="entry name" value="AAA+_ATPase"/>
</dbReference>
<dbReference type="SUPFAM" id="SSF52540">
    <property type="entry name" value="P-loop containing nucleoside triphosphate hydrolases"/>
    <property type="match status" value="1"/>
</dbReference>
<dbReference type="PROSITE" id="PS00211">
    <property type="entry name" value="ABC_TRANSPORTER_1"/>
    <property type="match status" value="1"/>
</dbReference>
<dbReference type="GO" id="GO:0005524">
    <property type="term" value="F:ATP binding"/>
    <property type="evidence" value="ECO:0007669"/>
    <property type="project" value="UniProtKB-KW"/>
</dbReference>
<evidence type="ECO:0000313" key="7">
    <source>
        <dbReference type="Proteomes" id="UP001146670"/>
    </source>
</evidence>
<name>A0A9X3FQ10_9LACT</name>